<dbReference type="OrthoDB" id="5817230at2759"/>
<dbReference type="GO" id="GO:0005834">
    <property type="term" value="C:heterotrimeric G-protein complex"/>
    <property type="evidence" value="ECO:0007669"/>
    <property type="project" value="TreeGrafter"/>
</dbReference>
<dbReference type="PANTHER" id="PTHR10218:SF302">
    <property type="entry name" value="GUANINE NUCLEOTIDE-BINDING PROTEIN ALPHA-5 SUBUNIT"/>
    <property type="match status" value="1"/>
</dbReference>
<dbReference type="InterPro" id="IPR001019">
    <property type="entry name" value="Gprotein_alpha_su"/>
</dbReference>
<protein>
    <submittedName>
        <fullName evidence="5">Guanine nucleotide binding protein, alpha subunit</fullName>
    </submittedName>
</protein>
<dbReference type="GO" id="GO:0003924">
    <property type="term" value="F:GTPase activity"/>
    <property type="evidence" value="ECO:0007669"/>
    <property type="project" value="InterPro"/>
</dbReference>
<proteinExistence type="predicted"/>
<feature type="non-terminal residue" evidence="5">
    <location>
        <position position="1"/>
    </location>
</feature>
<evidence type="ECO:0000256" key="1">
    <source>
        <dbReference type="ARBA" id="ARBA00022723"/>
    </source>
</evidence>
<dbReference type="InterPro" id="IPR027417">
    <property type="entry name" value="P-loop_NTPase"/>
</dbReference>
<dbReference type="GO" id="GO:0005525">
    <property type="term" value="F:GTP binding"/>
    <property type="evidence" value="ECO:0007669"/>
    <property type="project" value="UniProtKB-KW"/>
</dbReference>
<keyword evidence="3" id="KW-0342">GTP-binding</keyword>
<dbReference type="EMBL" id="MU157899">
    <property type="protein sequence ID" value="KAF9524432.1"/>
    <property type="molecule type" value="Genomic_DNA"/>
</dbReference>
<dbReference type="GO" id="GO:0046872">
    <property type="term" value="F:metal ion binding"/>
    <property type="evidence" value="ECO:0007669"/>
    <property type="project" value="UniProtKB-KW"/>
</dbReference>
<keyword evidence="2" id="KW-0547">Nucleotide-binding</keyword>
<dbReference type="Proteomes" id="UP000807306">
    <property type="component" value="Unassembled WGS sequence"/>
</dbReference>
<reference evidence="5" key="1">
    <citation type="submission" date="2020-11" db="EMBL/GenBank/DDBJ databases">
        <authorList>
            <consortium name="DOE Joint Genome Institute"/>
            <person name="Ahrendt S."/>
            <person name="Riley R."/>
            <person name="Andreopoulos W."/>
            <person name="Labutti K."/>
            <person name="Pangilinan J."/>
            <person name="Ruiz-Duenas F.J."/>
            <person name="Barrasa J.M."/>
            <person name="Sanchez-Garcia M."/>
            <person name="Camarero S."/>
            <person name="Miyauchi S."/>
            <person name="Serrano A."/>
            <person name="Linde D."/>
            <person name="Babiker R."/>
            <person name="Drula E."/>
            <person name="Ayuso-Fernandez I."/>
            <person name="Pacheco R."/>
            <person name="Padilla G."/>
            <person name="Ferreira P."/>
            <person name="Barriuso J."/>
            <person name="Kellner H."/>
            <person name="Castanera R."/>
            <person name="Alfaro M."/>
            <person name="Ramirez L."/>
            <person name="Pisabarro A.G."/>
            <person name="Kuo A."/>
            <person name="Tritt A."/>
            <person name="Lipzen A."/>
            <person name="He G."/>
            <person name="Yan M."/>
            <person name="Ng V."/>
            <person name="Cullen D."/>
            <person name="Martin F."/>
            <person name="Rosso M.-N."/>
            <person name="Henrissat B."/>
            <person name="Hibbett D."/>
            <person name="Martinez A.T."/>
            <person name="Grigoriev I.V."/>
        </authorList>
    </citation>
    <scope>NUCLEOTIDE SEQUENCE</scope>
    <source>
        <strain evidence="5">CBS 506.95</strain>
    </source>
</reference>
<keyword evidence="4" id="KW-0807">Transducer</keyword>
<evidence type="ECO:0000256" key="4">
    <source>
        <dbReference type="ARBA" id="ARBA00023224"/>
    </source>
</evidence>
<organism evidence="5 6">
    <name type="scientific">Crepidotus variabilis</name>
    <dbReference type="NCBI Taxonomy" id="179855"/>
    <lineage>
        <taxon>Eukaryota</taxon>
        <taxon>Fungi</taxon>
        <taxon>Dikarya</taxon>
        <taxon>Basidiomycota</taxon>
        <taxon>Agaricomycotina</taxon>
        <taxon>Agaricomycetes</taxon>
        <taxon>Agaricomycetidae</taxon>
        <taxon>Agaricales</taxon>
        <taxon>Agaricineae</taxon>
        <taxon>Crepidotaceae</taxon>
        <taxon>Crepidotus</taxon>
    </lineage>
</organism>
<dbReference type="AlphaFoldDB" id="A0A9P6JKN6"/>
<dbReference type="GO" id="GO:0031683">
    <property type="term" value="F:G-protein beta/gamma-subunit complex binding"/>
    <property type="evidence" value="ECO:0007669"/>
    <property type="project" value="InterPro"/>
</dbReference>
<dbReference type="GO" id="GO:0007188">
    <property type="term" value="P:adenylate cyclase-modulating G protein-coupled receptor signaling pathway"/>
    <property type="evidence" value="ECO:0007669"/>
    <property type="project" value="TreeGrafter"/>
</dbReference>
<evidence type="ECO:0000256" key="3">
    <source>
        <dbReference type="ARBA" id="ARBA00023134"/>
    </source>
</evidence>
<dbReference type="GO" id="GO:0005737">
    <property type="term" value="C:cytoplasm"/>
    <property type="evidence" value="ECO:0007669"/>
    <property type="project" value="TreeGrafter"/>
</dbReference>
<comment type="caution">
    <text evidence="5">The sequence shown here is derived from an EMBL/GenBank/DDBJ whole genome shotgun (WGS) entry which is preliminary data.</text>
</comment>
<keyword evidence="1" id="KW-0479">Metal-binding</keyword>
<evidence type="ECO:0000256" key="2">
    <source>
        <dbReference type="ARBA" id="ARBA00022741"/>
    </source>
</evidence>
<dbReference type="PANTHER" id="PTHR10218">
    <property type="entry name" value="GTP-BINDING PROTEIN ALPHA SUBUNIT"/>
    <property type="match status" value="1"/>
</dbReference>
<keyword evidence="6" id="KW-1185">Reference proteome</keyword>
<evidence type="ECO:0000313" key="6">
    <source>
        <dbReference type="Proteomes" id="UP000807306"/>
    </source>
</evidence>
<dbReference type="Gene3D" id="3.40.50.300">
    <property type="entry name" value="P-loop containing nucleotide triphosphate hydrolases"/>
    <property type="match status" value="1"/>
</dbReference>
<dbReference type="Pfam" id="PF00503">
    <property type="entry name" value="G-alpha"/>
    <property type="match status" value="1"/>
</dbReference>
<gene>
    <name evidence="5" type="ORF">CPB83DRAFT_773858</name>
</gene>
<accession>A0A9P6JKN6</accession>
<evidence type="ECO:0000313" key="5">
    <source>
        <dbReference type="EMBL" id="KAF9524432.1"/>
    </source>
</evidence>
<sequence length="109" mass="12799">RNAWMPFLEDLNAIIFPVASFDEHLEEDDNLNYLQDSMILWSSICSSRFFLRASLILILLCQCDILETKLDSGVRFRNYVTSYGDRLNRSIEVLQCISFLSSSLQFEFW</sequence>
<dbReference type="SUPFAM" id="SSF52540">
    <property type="entry name" value="P-loop containing nucleoside triphosphate hydrolases"/>
    <property type="match status" value="1"/>
</dbReference>
<dbReference type="GO" id="GO:0001664">
    <property type="term" value="F:G protein-coupled receptor binding"/>
    <property type="evidence" value="ECO:0007669"/>
    <property type="project" value="TreeGrafter"/>
</dbReference>
<name>A0A9P6JKN6_9AGAR</name>